<evidence type="ECO:0000313" key="1">
    <source>
        <dbReference type="EMBL" id="MBW0516239.1"/>
    </source>
</evidence>
<reference evidence="1" key="1">
    <citation type="submission" date="2021-03" db="EMBL/GenBank/DDBJ databases">
        <title>Draft genome sequence of rust myrtle Austropuccinia psidii MF-1, a brazilian biotype.</title>
        <authorList>
            <person name="Quecine M.C."/>
            <person name="Pachon D.M.R."/>
            <person name="Bonatelli M.L."/>
            <person name="Correr F.H."/>
            <person name="Franceschini L.M."/>
            <person name="Leite T.F."/>
            <person name="Margarido G.R.A."/>
            <person name="Almeida C.A."/>
            <person name="Ferrarezi J.A."/>
            <person name="Labate C.A."/>
        </authorList>
    </citation>
    <scope>NUCLEOTIDE SEQUENCE</scope>
    <source>
        <strain evidence="1">MF-1</strain>
    </source>
</reference>
<keyword evidence="2" id="KW-1185">Reference proteome</keyword>
<evidence type="ECO:0000313" key="2">
    <source>
        <dbReference type="Proteomes" id="UP000765509"/>
    </source>
</evidence>
<name>A0A9Q3E7K1_9BASI</name>
<dbReference type="Proteomes" id="UP000765509">
    <property type="component" value="Unassembled WGS sequence"/>
</dbReference>
<comment type="caution">
    <text evidence="1">The sequence shown here is derived from an EMBL/GenBank/DDBJ whole genome shotgun (WGS) entry which is preliminary data.</text>
</comment>
<organism evidence="1 2">
    <name type="scientific">Austropuccinia psidii MF-1</name>
    <dbReference type="NCBI Taxonomy" id="1389203"/>
    <lineage>
        <taxon>Eukaryota</taxon>
        <taxon>Fungi</taxon>
        <taxon>Dikarya</taxon>
        <taxon>Basidiomycota</taxon>
        <taxon>Pucciniomycotina</taxon>
        <taxon>Pucciniomycetes</taxon>
        <taxon>Pucciniales</taxon>
        <taxon>Sphaerophragmiaceae</taxon>
        <taxon>Austropuccinia</taxon>
    </lineage>
</organism>
<dbReference type="EMBL" id="AVOT02025133">
    <property type="protein sequence ID" value="MBW0516239.1"/>
    <property type="molecule type" value="Genomic_DNA"/>
</dbReference>
<gene>
    <name evidence="1" type="ORF">O181_055954</name>
</gene>
<accession>A0A9Q3E7K1</accession>
<proteinExistence type="predicted"/>
<protein>
    <submittedName>
        <fullName evidence="1">Uncharacterized protein</fullName>
    </submittedName>
</protein>
<dbReference type="AlphaFoldDB" id="A0A9Q3E7K1"/>
<sequence>MKCRFVEPCSTEEYINAMEDTSGKTWTRNSVESNIMKTASRETGRPVIPVLKLHFCGSAQTLAKTCTKKSKINKFQVIEEVQCTEEKEESDEYYEISEYTQEDFHIENITVLFELTEIHTHLPQYIKDCYNLINIQDARMCKRKPARGKGHTSGESCIKSILMNDVEAEFNLYTGALCTFLGKDYLQIKISQ</sequence>